<evidence type="ECO:0000256" key="14">
    <source>
        <dbReference type="SAM" id="Phobius"/>
    </source>
</evidence>
<dbReference type="GO" id="GO:0000155">
    <property type="term" value="F:phosphorelay sensor kinase activity"/>
    <property type="evidence" value="ECO:0007669"/>
    <property type="project" value="InterPro"/>
</dbReference>
<evidence type="ECO:0000256" key="7">
    <source>
        <dbReference type="ARBA" id="ARBA00022741"/>
    </source>
</evidence>
<sequence>MAWIALGGAMTLWMVERATTQVDNALDARLASSASMVARLVSQLPLSTVEQPGVPGISVDVLARDGVACEVSQWRGEVLSRTVARVAGGPALRDAPAGFGSLTQHGVTWRTYVMEADDLRIATADRMDMRTSLRREIALTALLPLAVGLLVGLILLWLGIGRGLAPMERLRRALARAQPLSELDMQYRNIPKELRPFTRTIAQLLRSMEQTLDRERRFSDNAAHEMRTPVTAVKTHLQVLARLPVPTASGLWRQSLNHALQGVARLERLLEQLLLLARVEKDEDNPSDSSAVCDAVDVVAQVIEGMSAARVRWEMPAEAIYISLSDTLLTSAVGNLLVNALAYSPADQTVDVSVALRAGRAVISVRDHGPGLSLEQCKHATEPFWRGVWHIPGSGLGLSIVAAIVRHHGGALNLYPAPGGGLACQLTLPLVPTHDNAYKEGGNDQKVAGLRSNDEESTRRTVT</sequence>
<dbReference type="SMART" id="SM00388">
    <property type="entry name" value="HisKA"/>
    <property type="match status" value="1"/>
</dbReference>
<dbReference type="Proteomes" id="UP001161276">
    <property type="component" value="Unassembled WGS sequence"/>
</dbReference>
<dbReference type="SMART" id="SM00387">
    <property type="entry name" value="HATPase_c"/>
    <property type="match status" value="1"/>
</dbReference>
<feature type="region of interest" description="Disordered" evidence="13">
    <location>
        <begin position="437"/>
        <end position="463"/>
    </location>
</feature>
<keyword evidence="5" id="KW-0808">Transferase</keyword>
<evidence type="ECO:0000256" key="13">
    <source>
        <dbReference type="SAM" id="MobiDB-lite"/>
    </source>
</evidence>
<dbReference type="InterPro" id="IPR036890">
    <property type="entry name" value="HATPase_C_sf"/>
</dbReference>
<keyword evidence="9" id="KW-0067">ATP-binding</keyword>
<proteinExistence type="predicted"/>
<evidence type="ECO:0000256" key="9">
    <source>
        <dbReference type="ARBA" id="ARBA00022840"/>
    </source>
</evidence>
<evidence type="ECO:0000256" key="8">
    <source>
        <dbReference type="ARBA" id="ARBA00022777"/>
    </source>
</evidence>
<dbReference type="InterPro" id="IPR036097">
    <property type="entry name" value="HisK_dim/P_sf"/>
</dbReference>
<evidence type="ECO:0000256" key="5">
    <source>
        <dbReference type="ARBA" id="ARBA00022679"/>
    </source>
</evidence>
<evidence type="ECO:0000256" key="12">
    <source>
        <dbReference type="ARBA" id="ARBA00023136"/>
    </source>
</evidence>
<dbReference type="CDD" id="cd00075">
    <property type="entry name" value="HATPase"/>
    <property type="match status" value="1"/>
</dbReference>
<dbReference type="GO" id="GO:0005886">
    <property type="term" value="C:plasma membrane"/>
    <property type="evidence" value="ECO:0007669"/>
    <property type="project" value="TreeGrafter"/>
</dbReference>
<dbReference type="PANTHER" id="PTHR45436">
    <property type="entry name" value="SENSOR HISTIDINE KINASE YKOH"/>
    <property type="match status" value="1"/>
</dbReference>
<dbReference type="GO" id="GO:0005524">
    <property type="term" value="F:ATP binding"/>
    <property type="evidence" value="ECO:0007669"/>
    <property type="project" value="UniProtKB-KW"/>
</dbReference>
<dbReference type="EC" id="2.7.13.3" evidence="3"/>
<dbReference type="PROSITE" id="PS50109">
    <property type="entry name" value="HIS_KIN"/>
    <property type="match status" value="1"/>
</dbReference>
<feature type="transmembrane region" description="Helical" evidence="14">
    <location>
        <begin position="137"/>
        <end position="160"/>
    </location>
</feature>
<dbReference type="InterPro" id="IPR005467">
    <property type="entry name" value="His_kinase_dom"/>
</dbReference>
<keyword evidence="6 14" id="KW-0812">Transmembrane</keyword>
<keyword evidence="7" id="KW-0547">Nucleotide-binding</keyword>
<dbReference type="Gene3D" id="3.30.565.10">
    <property type="entry name" value="Histidine kinase-like ATPase, C-terminal domain"/>
    <property type="match status" value="1"/>
</dbReference>
<feature type="domain" description="Histidine kinase" evidence="15">
    <location>
        <begin position="221"/>
        <end position="432"/>
    </location>
</feature>
<dbReference type="InterPro" id="IPR004358">
    <property type="entry name" value="Sig_transdc_His_kin-like_C"/>
</dbReference>
<evidence type="ECO:0000256" key="6">
    <source>
        <dbReference type="ARBA" id="ARBA00022692"/>
    </source>
</evidence>
<gene>
    <name evidence="16" type="ORF">N5K24_12570</name>
</gene>
<evidence type="ECO:0000259" key="15">
    <source>
        <dbReference type="PROSITE" id="PS50109"/>
    </source>
</evidence>
<evidence type="ECO:0000256" key="2">
    <source>
        <dbReference type="ARBA" id="ARBA00004141"/>
    </source>
</evidence>
<keyword evidence="11" id="KW-0902">Two-component regulatory system</keyword>
<comment type="subcellular location">
    <subcellularLocation>
        <location evidence="2">Membrane</location>
        <topology evidence="2">Multi-pass membrane protein</topology>
    </subcellularLocation>
</comment>
<keyword evidence="4" id="KW-0597">Phosphoprotein</keyword>
<accession>A0AA42W9P4</accession>
<dbReference type="AlphaFoldDB" id="A0AA42W9P4"/>
<protein>
    <recommendedName>
        <fullName evidence="3">histidine kinase</fullName>
        <ecNumber evidence="3">2.7.13.3</ecNumber>
    </recommendedName>
</protein>
<dbReference type="CDD" id="cd00082">
    <property type="entry name" value="HisKA"/>
    <property type="match status" value="1"/>
</dbReference>
<evidence type="ECO:0000256" key="3">
    <source>
        <dbReference type="ARBA" id="ARBA00012438"/>
    </source>
</evidence>
<dbReference type="InterPro" id="IPR003661">
    <property type="entry name" value="HisK_dim/P_dom"/>
</dbReference>
<dbReference type="Gene3D" id="1.10.287.130">
    <property type="match status" value="1"/>
</dbReference>
<organism evidence="16 17">
    <name type="scientific">Achromobacter marplatensis</name>
    <dbReference type="NCBI Taxonomy" id="470868"/>
    <lineage>
        <taxon>Bacteria</taxon>
        <taxon>Pseudomonadati</taxon>
        <taxon>Pseudomonadota</taxon>
        <taxon>Betaproteobacteria</taxon>
        <taxon>Burkholderiales</taxon>
        <taxon>Alcaligenaceae</taxon>
        <taxon>Achromobacter</taxon>
    </lineage>
</organism>
<dbReference type="PRINTS" id="PR00344">
    <property type="entry name" value="BCTRLSENSOR"/>
</dbReference>
<keyword evidence="8 16" id="KW-0418">Kinase</keyword>
<evidence type="ECO:0000256" key="4">
    <source>
        <dbReference type="ARBA" id="ARBA00022553"/>
    </source>
</evidence>
<reference evidence="16" key="1">
    <citation type="submission" date="2022-09" db="EMBL/GenBank/DDBJ databases">
        <title>Intensive care unit water sources are persistently colonized with multi-drug resistant bacteria and are the site of extensive horizontal gene transfer of antibiotic resistance genes.</title>
        <authorList>
            <person name="Diorio-Toth L."/>
        </authorList>
    </citation>
    <scope>NUCLEOTIDE SEQUENCE</scope>
    <source>
        <strain evidence="16">GD03676</strain>
    </source>
</reference>
<dbReference type="InterPro" id="IPR050428">
    <property type="entry name" value="TCS_sensor_his_kinase"/>
</dbReference>
<keyword evidence="10 14" id="KW-1133">Transmembrane helix</keyword>
<feature type="compositionally biased region" description="Basic and acidic residues" evidence="13">
    <location>
        <begin position="452"/>
        <end position="463"/>
    </location>
</feature>
<evidence type="ECO:0000256" key="11">
    <source>
        <dbReference type="ARBA" id="ARBA00023012"/>
    </source>
</evidence>
<comment type="caution">
    <text evidence="16">The sequence shown here is derived from an EMBL/GenBank/DDBJ whole genome shotgun (WGS) entry which is preliminary data.</text>
</comment>
<dbReference type="RefSeq" id="WP_157055501.1">
    <property type="nucleotide sequence ID" value="NZ_JAOCKG010000004.1"/>
</dbReference>
<dbReference type="Pfam" id="PF02518">
    <property type="entry name" value="HATPase_c"/>
    <property type="match status" value="1"/>
</dbReference>
<keyword evidence="12 14" id="KW-0472">Membrane</keyword>
<dbReference type="PANTHER" id="PTHR45436:SF14">
    <property type="entry name" value="SENSOR PROTEIN QSEC"/>
    <property type="match status" value="1"/>
</dbReference>
<dbReference type="InterPro" id="IPR003594">
    <property type="entry name" value="HATPase_dom"/>
</dbReference>
<dbReference type="SUPFAM" id="SSF55874">
    <property type="entry name" value="ATPase domain of HSP90 chaperone/DNA topoisomerase II/histidine kinase"/>
    <property type="match status" value="1"/>
</dbReference>
<evidence type="ECO:0000313" key="16">
    <source>
        <dbReference type="EMBL" id="MDH2051238.1"/>
    </source>
</evidence>
<evidence type="ECO:0000313" key="17">
    <source>
        <dbReference type="Proteomes" id="UP001161276"/>
    </source>
</evidence>
<evidence type="ECO:0000256" key="1">
    <source>
        <dbReference type="ARBA" id="ARBA00000085"/>
    </source>
</evidence>
<dbReference type="Pfam" id="PF00512">
    <property type="entry name" value="HisKA"/>
    <property type="match status" value="1"/>
</dbReference>
<dbReference type="SUPFAM" id="SSF47384">
    <property type="entry name" value="Homodimeric domain of signal transducing histidine kinase"/>
    <property type="match status" value="1"/>
</dbReference>
<comment type="catalytic activity">
    <reaction evidence="1">
        <text>ATP + protein L-histidine = ADP + protein N-phospho-L-histidine.</text>
        <dbReference type="EC" id="2.7.13.3"/>
    </reaction>
</comment>
<evidence type="ECO:0000256" key="10">
    <source>
        <dbReference type="ARBA" id="ARBA00022989"/>
    </source>
</evidence>
<dbReference type="EMBL" id="JAOCKG010000004">
    <property type="protein sequence ID" value="MDH2051238.1"/>
    <property type="molecule type" value="Genomic_DNA"/>
</dbReference>
<name>A0AA42W9P4_9BURK</name>